<organism evidence="2 3">
    <name type="scientific">Streptomyces salinarius</name>
    <dbReference type="NCBI Taxonomy" id="2762598"/>
    <lineage>
        <taxon>Bacteria</taxon>
        <taxon>Bacillati</taxon>
        <taxon>Actinomycetota</taxon>
        <taxon>Actinomycetes</taxon>
        <taxon>Kitasatosporales</taxon>
        <taxon>Streptomycetaceae</taxon>
        <taxon>Streptomyces</taxon>
    </lineage>
</organism>
<keyword evidence="3" id="KW-1185">Reference proteome</keyword>
<feature type="domain" description="Coenzyme Q-binding protein COQ10 START" evidence="1">
    <location>
        <begin position="10"/>
        <end position="123"/>
    </location>
</feature>
<sequence length="170" mass="19357">MTTIEETVRVAVPVRTVYDQWTQFKTFPRFMTSVVKVEQVRPSLTRWTLGVGPVRHEFATEIVEQQPDTCVAWRSLDGRHRGEVTFHATAPDRTAVTVHLRIVRPGAAVLLCDTFGLVRRVLRAELAHFREFVEGLGEGNEGWRGTIRNGHVRPVESEPPRCHVPRWPVG</sequence>
<dbReference type="PANTHER" id="PTHR33824:SF7">
    <property type="entry name" value="POLYKETIDE CYCLASE_DEHYDRASE AND LIPID TRANSPORT SUPERFAMILY PROTEIN"/>
    <property type="match status" value="1"/>
</dbReference>
<dbReference type="RefSeq" id="WP_165285316.1">
    <property type="nucleotide sequence ID" value="NZ_JBITPR010000023.1"/>
</dbReference>
<reference evidence="2 3" key="1">
    <citation type="submission" date="2024-07" db="EMBL/GenBank/DDBJ databases">
        <title>Whole genome sequencing of Prodigiosin pigment-producing Streptomyces salinarius isolated from rhizosphere soil of Arachis hypogaea.</title>
        <authorList>
            <person name="Vidhya A."/>
            <person name="Ramya S."/>
        </authorList>
    </citation>
    <scope>NUCLEOTIDE SEQUENCE [LARGE SCALE GENOMIC DNA]</scope>
    <source>
        <strain evidence="2 3">VRMG2420</strain>
    </source>
</reference>
<proteinExistence type="predicted"/>
<dbReference type="Pfam" id="PF03364">
    <property type="entry name" value="Polyketide_cyc"/>
    <property type="match status" value="1"/>
</dbReference>
<dbReference type="CDD" id="cd07817">
    <property type="entry name" value="SRPBCC_8"/>
    <property type="match status" value="1"/>
</dbReference>
<evidence type="ECO:0000313" key="3">
    <source>
        <dbReference type="Proteomes" id="UP001614264"/>
    </source>
</evidence>
<gene>
    <name evidence="2" type="ORF">AB4829_07460</name>
</gene>
<dbReference type="InterPro" id="IPR023393">
    <property type="entry name" value="START-like_dom_sf"/>
</dbReference>
<evidence type="ECO:0000313" key="2">
    <source>
        <dbReference type="EMBL" id="MFI7870431.1"/>
    </source>
</evidence>
<accession>A0ABW8B821</accession>
<protein>
    <submittedName>
        <fullName evidence="2">SRPBCC family protein</fullName>
    </submittedName>
</protein>
<dbReference type="Proteomes" id="UP001614264">
    <property type="component" value="Unassembled WGS sequence"/>
</dbReference>
<dbReference type="EMBL" id="JBITPR010000023">
    <property type="protein sequence ID" value="MFI7870431.1"/>
    <property type="molecule type" value="Genomic_DNA"/>
</dbReference>
<comment type="caution">
    <text evidence="2">The sequence shown here is derived from an EMBL/GenBank/DDBJ whole genome shotgun (WGS) entry which is preliminary data.</text>
</comment>
<dbReference type="PANTHER" id="PTHR33824">
    <property type="entry name" value="POLYKETIDE CYCLASE/DEHYDRASE AND LIPID TRANSPORT SUPERFAMILY PROTEIN"/>
    <property type="match status" value="1"/>
</dbReference>
<name>A0ABW8B821_9ACTN</name>
<dbReference type="SUPFAM" id="SSF55961">
    <property type="entry name" value="Bet v1-like"/>
    <property type="match status" value="1"/>
</dbReference>
<dbReference type="Gene3D" id="3.30.530.20">
    <property type="match status" value="1"/>
</dbReference>
<dbReference type="InterPro" id="IPR047137">
    <property type="entry name" value="ORF3"/>
</dbReference>
<evidence type="ECO:0000259" key="1">
    <source>
        <dbReference type="Pfam" id="PF03364"/>
    </source>
</evidence>
<dbReference type="InterPro" id="IPR005031">
    <property type="entry name" value="COQ10_START"/>
</dbReference>